<evidence type="ECO:0000313" key="3">
    <source>
        <dbReference type="Proteomes" id="UP000054230"/>
    </source>
</evidence>
<reference evidence="3" key="1">
    <citation type="submission" date="2015-10" db="EMBL/GenBank/DDBJ databases">
        <title>Draft Genome Sequences of 11 Lactococcus lactis subspecies cremoris strains.</title>
        <authorList>
            <person name="Wels M."/>
            <person name="Backus L."/>
            <person name="Boekhorst J."/>
            <person name="Dijkstra A."/>
            <person name="Beerthuizen M."/>
            <person name="Kelly W."/>
            <person name="Siezen R."/>
            <person name="Bachmann H."/>
            <person name="Van Hijum S."/>
        </authorList>
    </citation>
    <scope>NUCLEOTIDE SEQUENCE [LARGE SCALE GENOMIC DNA]</scope>
    <source>
        <strain evidence="3">LMG8520</strain>
    </source>
</reference>
<dbReference type="Pfam" id="PF01370">
    <property type="entry name" value="Epimerase"/>
    <property type="match status" value="1"/>
</dbReference>
<comment type="caution">
    <text evidence="2">The sequence shown here is derived from an EMBL/GenBank/DDBJ whole genome shotgun (WGS) entry which is preliminary data.</text>
</comment>
<dbReference type="RefSeq" id="WP_058210319.1">
    <property type="nucleotide sequence ID" value="NZ_LKLP01000111.1"/>
</dbReference>
<dbReference type="AlphaFoldDB" id="A0A0V8CY07"/>
<dbReference type="SUPFAM" id="SSF51735">
    <property type="entry name" value="NAD(P)-binding Rossmann-fold domains"/>
    <property type="match status" value="1"/>
</dbReference>
<protein>
    <submittedName>
        <fullName evidence="2">mRNA-binding protein</fullName>
    </submittedName>
</protein>
<feature type="domain" description="NAD-dependent epimerase/dehydratase" evidence="1">
    <location>
        <begin position="4"/>
        <end position="213"/>
    </location>
</feature>
<dbReference type="GO" id="GO:0005737">
    <property type="term" value="C:cytoplasm"/>
    <property type="evidence" value="ECO:0007669"/>
    <property type="project" value="TreeGrafter"/>
</dbReference>
<dbReference type="PANTHER" id="PTHR48079:SF6">
    <property type="entry name" value="NAD(P)-BINDING DOMAIN-CONTAINING PROTEIN-RELATED"/>
    <property type="match status" value="1"/>
</dbReference>
<accession>A0A0V8CY07</accession>
<dbReference type="Gene3D" id="3.40.50.720">
    <property type="entry name" value="NAD(P)-binding Rossmann-like Domain"/>
    <property type="match status" value="1"/>
</dbReference>
<dbReference type="InterPro" id="IPR051783">
    <property type="entry name" value="NAD(P)-dependent_oxidoreduct"/>
</dbReference>
<evidence type="ECO:0000259" key="1">
    <source>
        <dbReference type="Pfam" id="PF01370"/>
    </source>
</evidence>
<dbReference type="PATRIC" id="fig|1360.106.peg.2485"/>
<dbReference type="EMBL" id="LKLP01000111">
    <property type="protein sequence ID" value="KSU06187.1"/>
    <property type="molecule type" value="Genomic_DNA"/>
</dbReference>
<dbReference type="Proteomes" id="UP000054230">
    <property type="component" value="Unassembled WGS sequence"/>
</dbReference>
<proteinExistence type="predicted"/>
<organism evidence="2 3">
    <name type="scientific">Lactococcus lactis subsp. lactis</name>
    <name type="common">Streptococcus lactis</name>
    <dbReference type="NCBI Taxonomy" id="1360"/>
    <lineage>
        <taxon>Bacteria</taxon>
        <taxon>Bacillati</taxon>
        <taxon>Bacillota</taxon>
        <taxon>Bacilli</taxon>
        <taxon>Lactobacillales</taxon>
        <taxon>Streptococcaceae</taxon>
        <taxon>Lactococcus</taxon>
    </lineage>
</organism>
<sequence length="318" mass="36431">MKTIVLGGTGHIGSYLIPMLVNEGHDVISIIRSESKPYIDSSAWNSVTRILMDRESDPDFEKKLYDINPDIIVDLINFKFDDTKKIVKTFKNSSLSHYIFCSSVWAHGKAEILPFNPDDLDKKPLDEYGKNKFQSELFLKKQFNETNFPATIIMPGQISGPGWNIISPLGNANPEIFQNIADGEVTYLPNFGMETIHHVHAEDVAQVFLNAIIYRDNSLGESFHAVSGSSVTLYGYAKMVYEYFGKECSIKYLPWEDWKKRIDNEEDSLSTYYHISRSGYFDIKKEEKLLKYKPKHTNIDTIKIAIKSYIERGIITLK</sequence>
<dbReference type="InterPro" id="IPR001509">
    <property type="entry name" value="Epimerase_deHydtase"/>
</dbReference>
<name>A0A0V8CY07_LACLL</name>
<dbReference type="PANTHER" id="PTHR48079">
    <property type="entry name" value="PROTEIN YEEZ"/>
    <property type="match status" value="1"/>
</dbReference>
<dbReference type="InterPro" id="IPR036291">
    <property type="entry name" value="NAD(P)-bd_dom_sf"/>
</dbReference>
<dbReference type="GO" id="GO:0004029">
    <property type="term" value="F:aldehyde dehydrogenase (NAD+) activity"/>
    <property type="evidence" value="ECO:0007669"/>
    <property type="project" value="TreeGrafter"/>
</dbReference>
<evidence type="ECO:0000313" key="2">
    <source>
        <dbReference type="EMBL" id="KSU06187.1"/>
    </source>
</evidence>
<gene>
    <name evidence="2" type="ORF">LMG8520_2181</name>
</gene>